<dbReference type="AlphaFoldDB" id="A0A6V7QZZ7"/>
<keyword evidence="5 8" id="KW-0812">Transmembrane</keyword>
<evidence type="ECO:0000313" key="10">
    <source>
        <dbReference type="EMBL" id="CAD2070620.1"/>
    </source>
</evidence>
<dbReference type="Gene3D" id="1.10.3470.10">
    <property type="entry name" value="ABC transporter involved in vitamin B12 uptake, BtuC"/>
    <property type="match status" value="1"/>
</dbReference>
<dbReference type="InterPro" id="IPR001626">
    <property type="entry name" value="ABC_TroCD"/>
</dbReference>
<accession>A0A6V7QZZ7</accession>
<dbReference type="SUPFAM" id="SSF81345">
    <property type="entry name" value="ABC transporter involved in vitamin B12 uptake, BtuC"/>
    <property type="match status" value="1"/>
</dbReference>
<reference evidence="10 11" key="1">
    <citation type="submission" date="2020-07" db="EMBL/GenBank/DDBJ databases">
        <authorList>
            <person name="Criscuolo A."/>
        </authorList>
    </citation>
    <scope>NUCLEOTIDE SEQUENCE [LARGE SCALE GENOMIC DNA]</scope>
    <source>
        <strain evidence="10">CIP111649</strain>
    </source>
</reference>
<evidence type="ECO:0000256" key="3">
    <source>
        <dbReference type="ARBA" id="ARBA00022448"/>
    </source>
</evidence>
<organism evidence="10 11">
    <name type="scientific">Jeotgalicoccus meleagridis</name>
    <dbReference type="NCBI Taxonomy" id="2759181"/>
    <lineage>
        <taxon>Bacteria</taxon>
        <taxon>Bacillati</taxon>
        <taxon>Bacillota</taxon>
        <taxon>Bacilli</taxon>
        <taxon>Bacillales</taxon>
        <taxon>Staphylococcaceae</taxon>
        <taxon>Jeotgalicoccus</taxon>
    </lineage>
</organism>
<evidence type="ECO:0000256" key="5">
    <source>
        <dbReference type="ARBA" id="ARBA00022692"/>
    </source>
</evidence>
<protein>
    <submittedName>
        <fullName evidence="10">Manganese transport system membrane protein MntB</fullName>
    </submittedName>
</protein>
<keyword evidence="7 9" id="KW-0472">Membrane</keyword>
<dbReference type="Proteomes" id="UP000589351">
    <property type="component" value="Unassembled WGS sequence"/>
</dbReference>
<keyword evidence="4" id="KW-1003">Cell membrane</keyword>
<name>A0A6V7QZZ7_9STAP</name>
<feature type="transmembrane region" description="Helical" evidence="9">
    <location>
        <begin position="180"/>
        <end position="198"/>
    </location>
</feature>
<feature type="transmembrane region" description="Helical" evidence="9">
    <location>
        <begin position="204"/>
        <end position="221"/>
    </location>
</feature>
<proteinExistence type="inferred from homology"/>
<feature type="transmembrane region" description="Helical" evidence="9">
    <location>
        <begin position="7"/>
        <end position="32"/>
    </location>
</feature>
<keyword evidence="3 8" id="KW-0813">Transport</keyword>
<dbReference type="GO" id="GO:0010043">
    <property type="term" value="P:response to zinc ion"/>
    <property type="evidence" value="ECO:0007669"/>
    <property type="project" value="TreeGrafter"/>
</dbReference>
<dbReference type="GO" id="GO:0055085">
    <property type="term" value="P:transmembrane transport"/>
    <property type="evidence" value="ECO:0007669"/>
    <property type="project" value="InterPro"/>
</dbReference>
<gene>
    <name evidence="10" type="primary">mntB_1</name>
    <name evidence="10" type="ORF">JEODO184_00017</name>
</gene>
<evidence type="ECO:0000256" key="6">
    <source>
        <dbReference type="ARBA" id="ARBA00022989"/>
    </source>
</evidence>
<feature type="transmembrane region" description="Helical" evidence="9">
    <location>
        <begin position="52"/>
        <end position="77"/>
    </location>
</feature>
<evidence type="ECO:0000313" key="11">
    <source>
        <dbReference type="Proteomes" id="UP000589351"/>
    </source>
</evidence>
<evidence type="ECO:0000256" key="9">
    <source>
        <dbReference type="SAM" id="Phobius"/>
    </source>
</evidence>
<dbReference type="PANTHER" id="PTHR30477:SF3">
    <property type="entry name" value="METAL TRANSPORT SYSTEM MEMBRANE PROTEIN CT_069-RELATED"/>
    <property type="match status" value="1"/>
</dbReference>
<dbReference type="InterPro" id="IPR037294">
    <property type="entry name" value="ABC_BtuC-like"/>
</dbReference>
<evidence type="ECO:0000256" key="7">
    <source>
        <dbReference type="ARBA" id="ARBA00023136"/>
    </source>
</evidence>
<evidence type="ECO:0000256" key="1">
    <source>
        <dbReference type="ARBA" id="ARBA00004651"/>
    </source>
</evidence>
<comment type="caution">
    <text evidence="10">The sequence shown here is derived from an EMBL/GenBank/DDBJ whole genome shotgun (WGS) entry which is preliminary data.</text>
</comment>
<dbReference type="Pfam" id="PF00950">
    <property type="entry name" value="ABC-3"/>
    <property type="match status" value="1"/>
</dbReference>
<evidence type="ECO:0000256" key="8">
    <source>
        <dbReference type="RuleBase" id="RU003943"/>
    </source>
</evidence>
<feature type="transmembrane region" description="Helical" evidence="9">
    <location>
        <begin position="89"/>
        <end position="109"/>
    </location>
</feature>
<comment type="subcellular location">
    <subcellularLocation>
        <location evidence="1 8">Cell membrane</location>
        <topology evidence="1 8">Multi-pass membrane protein</topology>
    </subcellularLocation>
</comment>
<evidence type="ECO:0000256" key="4">
    <source>
        <dbReference type="ARBA" id="ARBA00022475"/>
    </source>
</evidence>
<dbReference type="GO" id="GO:0043190">
    <property type="term" value="C:ATP-binding cassette (ABC) transporter complex"/>
    <property type="evidence" value="ECO:0007669"/>
    <property type="project" value="InterPro"/>
</dbReference>
<sequence>MDILSSYSFIIVMLGTLVLAVACACIGSISVFKGQSLIGDAIGHATFPGVVLAFMIFGVLDSAYLIIGAIVFGILAFHLIQKITDHSKVTLDSALALILSGFFGLGLVLKSYVQGHPNFNGSQGIDDFIFGQAAYMLRSDVYLIIAAAVVSLLLFYVFYQPIKIYIFDQTFSQTLGIKQSLMNGLVLIMTISLIAVGLKAVGAILIVNLLIAPTVIGRLWCTSYPYVLALGMIVAGISAFIGTYLSTAFVGIATGPAIILVLSCALLISLIVAPSGPIKALINKRRVGNQL</sequence>
<dbReference type="EMBL" id="CAJEWD010000003">
    <property type="protein sequence ID" value="CAD2070620.1"/>
    <property type="molecule type" value="Genomic_DNA"/>
</dbReference>
<keyword evidence="6 9" id="KW-1133">Transmembrane helix</keyword>
<dbReference type="PANTHER" id="PTHR30477">
    <property type="entry name" value="ABC-TRANSPORTER METAL-BINDING PROTEIN"/>
    <property type="match status" value="1"/>
</dbReference>
<dbReference type="RefSeq" id="WP_235962172.1">
    <property type="nucleotide sequence ID" value="NZ_CAJEWD010000003.1"/>
</dbReference>
<feature type="transmembrane region" description="Helical" evidence="9">
    <location>
        <begin position="258"/>
        <end position="282"/>
    </location>
</feature>
<comment type="similarity">
    <text evidence="2 8">Belongs to the ABC-3 integral membrane protein family.</text>
</comment>
<evidence type="ECO:0000256" key="2">
    <source>
        <dbReference type="ARBA" id="ARBA00008034"/>
    </source>
</evidence>
<feature type="transmembrane region" description="Helical" evidence="9">
    <location>
        <begin position="228"/>
        <end position="252"/>
    </location>
</feature>
<keyword evidence="11" id="KW-1185">Reference proteome</keyword>
<feature type="transmembrane region" description="Helical" evidence="9">
    <location>
        <begin position="141"/>
        <end position="159"/>
    </location>
</feature>